<dbReference type="RefSeq" id="XP_012206276.1">
    <property type="nucleotide sequence ID" value="XM_012350886.1"/>
</dbReference>
<dbReference type="EMBL" id="KK583259">
    <property type="protein sequence ID" value="KDO22985.1"/>
    <property type="molecule type" value="Genomic_DNA"/>
</dbReference>
<dbReference type="PANTHER" id="PTHR44329">
    <property type="entry name" value="SERINE/THREONINE-PROTEIN KINASE TNNI3K-RELATED"/>
    <property type="match status" value="1"/>
</dbReference>
<feature type="region of interest" description="Disordered" evidence="1">
    <location>
        <begin position="292"/>
        <end position="333"/>
    </location>
</feature>
<organism evidence="4 5">
    <name type="scientific">Saprolegnia parasitica (strain CBS 223.65)</name>
    <dbReference type="NCBI Taxonomy" id="695850"/>
    <lineage>
        <taxon>Eukaryota</taxon>
        <taxon>Sar</taxon>
        <taxon>Stramenopiles</taxon>
        <taxon>Oomycota</taxon>
        <taxon>Saprolegniomycetes</taxon>
        <taxon>Saprolegniales</taxon>
        <taxon>Saprolegniaceae</taxon>
        <taxon>Saprolegnia</taxon>
    </lineage>
</organism>
<keyword evidence="4" id="KW-0808">Transferase</keyword>
<keyword evidence="4" id="KW-0418">Kinase</keyword>
<evidence type="ECO:0000256" key="2">
    <source>
        <dbReference type="SAM" id="SignalP"/>
    </source>
</evidence>
<dbReference type="KEGG" id="spar:SPRG_11832"/>
<dbReference type="PANTHER" id="PTHR44329:SF214">
    <property type="entry name" value="PROTEIN KINASE DOMAIN-CONTAINING PROTEIN"/>
    <property type="match status" value="1"/>
</dbReference>
<dbReference type="PROSITE" id="PS50011">
    <property type="entry name" value="PROTEIN_KINASE_DOM"/>
    <property type="match status" value="1"/>
</dbReference>
<gene>
    <name evidence="4" type="ORF">SPRG_11832</name>
</gene>
<dbReference type="PRINTS" id="PR00109">
    <property type="entry name" value="TYRKINASE"/>
</dbReference>
<dbReference type="GO" id="GO:0005524">
    <property type="term" value="F:ATP binding"/>
    <property type="evidence" value="ECO:0007669"/>
    <property type="project" value="InterPro"/>
</dbReference>
<evidence type="ECO:0000313" key="4">
    <source>
        <dbReference type="EMBL" id="KDO22985.1"/>
    </source>
</evidence>
<dbReference type="Pfam" id="PF07714">
    <property type="entry name" value="PK_Tyr_Ser-Thr"/>
    <property type="match status" value="1"/>
</dbReference>
<accession>A0A067C1I4</accession>
<dbReference type="Gene3D" id="3.30.200.20">
    <property type="entry name" value="Phosphorylase Kinase, domain 1"/>
    <property type="match status" value="1"/>
</dbReference>
<feature type="chain" id="PRO_5001633957" evidence="2">
    <location>
        <begin position="18"/>
        <end position="638"/>
    </location>
</feature>
<evidence type="ECO:0000313" key="5">
    <source>
        <dbReference type="Proteomes" id="UP000030745"/>
    </source>
</evidence>
<dbReference type="InterPro" id="IPR001245">
    <property type="entry name" value="Ser-Thr/Tyr_kinase_cat_dom"/>
</dbReference>
<dbReference type="STRING" id="695850.A0A067C1I4"/>
<dbReference type="AlphaFoldDB" id="A0A067C1I4"/>
<feature type="compositionally biased region" description="Pro residues" evidence="1">
    <location>
        <begin position="294"/>
        <end position="303"/>
    </location>
</feature>
<dbReference type="SMART" id="SM00220">
    <property type="entry name" value="S_TKc"/>
    <property type="match status" value="1"/>
</dbReference>
<feature type="domain" description="Protein kinase" evidence="3">
    <location>
        <begin position="362"/>
        <end position="633"/>
    </location>
</feature>
<reference evidence="4 5" key="1">
    <citation type="journal article" date="2013" name="PLoS Genet.">
        <title>Distinctive expansion of potential virulence genes in the genome of the oomycete fish pathogen Saprolegnia parasitica.</title>
        <authorList>
            <person name="Jiang R.H."/>
            <person name="de Bruijn I."/>
            <person name="Haas B.J."/>
            <person name="Belmonte R."/>
            <person name="Lobach L."/>
            <person name="Christie J."/>
            <person name="van den Ackerveken G."/>
            <person name="Bottin A."/>
            <person name="Bulone V."/>
            <person name="Diaz-Moreno S.M."/>
            <person name="Dumas B."/>
            <person name="Fan L."/>
            <person name="Gaulin E."/>
            <person name="Govers F."/>
            <person name="Grenville-Briggs L.J."/>
            <person name="Horner N.R."/>
            <person name="Levin J.Z."/>
            <person name="Mammella M."/>
            <person name="Meijer H.J."/>
            <person name="Morris P."/>
            <person name="Nusbaum C."/>
            <person name="Oome S."/>
            <person name="Phillips A.J."/>
            <person name="van Rooyen D."/>
            <person name="Rzeszutek E."/>
            <person name="Saraiva M."/>
            <person name="Secombes C.J."/>
            <person name="Seidl M.F."/>
            <person name="Snel B."/>
            <person name="Stassen J.H."/>
            <person name="Sykes S."/>
            <person name="Tripathy S."/>
            <person name="van den Berg H."/>
            <person name="Vega-Arreguin J.C."/>
            <person name="Wawra S."/>
            <person name="Young S.K."/>
            <person name="Zeng Q."/>
            <person name="Dieguez-Uribeondo J."/>
            <person name="Russ C."/>
            <person name="Tyler B.M."/>
            <person name="van West P."/>
        </authorList>
    </citation>
    <scope>NUCLEOTIDE SEQUENCE [LARGE SCALE GENOMIC DNA]</scope>
    <source>
        <strain evidence="4 5">CBS 223.65</strain>
    </source>
</reference>
<evidence type="ECO:0000256" key="1">
    <source>
        <dbReference type="SAM" id="MobiDB-lite"/>
    </source>
</evidence>
<dbReference type="InterPro" id="IPR008271">
    <property type="entry name" value="Ser/Thr_kinase_AS"/>
</dbReference>
<keyword evidence="2" id="KW-0732">Signal</keyword>
<sequence>MFLVIILLRAMTQWLESADYVARFRSLDERKVDGGAVAFPAPMPETVTARLASLGLTWDVLPTLVRHALLWDMGLVVGNVSGTDAYLQVYTKCGMGMANISLTFDEFTAANPSSQTVRSCPALVNGATVSLLRQEAATGTFLDDVIKCAMDLQNLPDGFSSLLAQDGLGPSDVPQPRVWRHQDKTAGWTKLAIHTLPSNMYPEAAWSTCPSRPGARIIPCEPRNNRPESPNTCLPTPSAAMTSWLTAVKASLPAKDTTGLSTTNVVLIATISSVLLLALLGCCCLWRRRRRHAPSPPASPKYEPPAMDGSTDPSRYMEATTPPSPAQQPPSFARSESSVDVALRELYRDPSIASKQLVFKELDWIRILAAGAFGEVYLGQYRQKRIAIKRIQSIRIEVDGVVEAFAEEIRLMAHFRHPNIVAFLGFAWDLETPSTLCAVTEFLHEGDLKAYLVAHPVLPWSTKMVFALDVARALQYLHELLEPTIIHRDLKSKNILLSLPHAKLSDFGISREQINDDTLTAGVGTAFYSAPEVMKGLKYTKQADIYSFGCVLAEMDTHKSLYHEWKFPAIAILNKVMHEHLRPAMTPTCPRAILQLAQQCFDADPSQRPTASDIARDLADLVGKGRIERHAWKSSESS</sequence>
<dbReference type="PROSITE" id="PS00108">
    <property type="entry name" value="PROTEIN_KINASE_ST"/>
    <property type="match status" value="1"/>
</dbReference>
<dbReference type="SUPFAM" id="SSF56112">
    <property type="entry name" value="Protein kinase-like (PK-like)"/>
    <property type="match status" value="1"/>
</dbReference>
<dbReference type="OMA" id="RGTHEVW"/>
<dbReference type="OrthoDB" id="4062651at2759"/>
<feature type="signal peptide" evidence="2">
    <location>
        <begin position="1"/>
        <end position="17"/>
    </location>
</feature>
<protein>
    <submittedName>
        <fullName evidence="4">TKL protein kinase</fullName>
    </submittedName>
</protein>
<dbReference type="VEuPathDB" id="FungiDB:SPRG_11832"/>
<evidence type="ECO:0000259" key="3">
    <source>
        <dbReference type="PROSITE" id="PS50011"/>
    </source>
</evidence>
<dbReference type="Gene3D" id="1.10.510.10">
    <property type="entry name" value="Transferase(Phosphotransferase) domain 1"/>
    <property type="match status" value="1"/>
</dbReference>
<dbReference type="InterPro" id="IPR051681">
    <property type="entry name" value="Ser/Thr_Kinases-Pseudokinases"/>
</dbReference>
<dbReference type="GO" id="GO:0004674">
    <property type="term" value="F:protein serine/threonine kinase activity"/>
    <property type="evidence" value="ECO:0007669"/>
    <property type="project" value="TreeGrafter"/>
</dbReference>
<dbReference type="GeneID" id="24133845"/>
<name>A0A067C1I4_SAPPC</name>
<dbReference type="InterPro" id="IPR011009">
    <property type="entry name" value="Kinase-like_dom_sf"/>
</dbReference>
<dbReference type="InterPro" id="IPR000719">
    <property type="entry name" value="Prot_kinase_dom"/>
</dbReference>
<dbReference type="CDD" id="cd13999">
    <property type="entry name" value="STKc_MAP3K-like"/>
    <property type="match status" value="1"/>
</dbReference>
<proteinExistence type="predicted"/>
<dbReference type="Proteomes" id="UP000030745">
    <property type="component" value="Unassembled WGS sequence"/>
</dbReference>
<keyword evidence="5" id="KW-1185">Reference proteome</keyword>